<gene>
    <name evidence="3" type="ORF">BH720_16530</name>
</gene>
<proteinExistence type="predicted"/>
<protein>
    <submittedName>
        <fullName evidence="3">TIGR04376 family protein</fullName>
    </submittedName>
</protein>
<dbReference type="AlphaFoldDB" id="A0A1E5QHA0"/>
<evidence type="ECO:0000256" key="2">
    <source>
        <dbReference type="SAM" id="MobiDB-lite"/>
    </source>
</evidence>
<accession>A0A1E5QHA0</accession>
<dbReference type="NCBIfam" id="TIGR04376">
    <property type="entry name" value="TIGR04376 family protein"/>
    <property type="match status" value="1"/>
</dbReference>
<feature type="coiled-coil region" evidence="1">
    <location>
        <begin position="106"/>
        <end position="140"/>
    </location>
</feature>
<evidence type="ECO:0000256" key="1">
    <source>
        <dbReference type="SAM" id="Coils"/>
    </source>
</evidence>
<name>A0A1E5QHA0_9CYAN</name>
<dbReference type="OrthoDB" id="511898at2"/>
<reference evidence="3" key="1">
    <citation type="submission" date="2016-09" db="EMBL/GenBank/DDBJ databases">
        <title>Draft genome of thermotolerant cyanobacterium Desertifilum sp. strain IPPAS B-1220.</title>
        <authorList>
            <person name="Sinetova M.A."/>
            <person name="Bolakhan K."/>
            <person name="Zayadan B.K."/>
            <person name="Mironov K.S."/>
            <person name="Ustinova V."/>
            <person name="Kupriyanova E.V."/>
            <person name="Sidorov R.A."/>
            <person name="Skrypnik A.N."/>
            <person name="Gogoleva N.E."/>
            <person name="Gogolev Y.V."/>
            <person name="Los D.A."/>
        </authorList>
    </citation>
    <scope>NUCLEOTIDE SEQUENCE [LARGE SCALE GENOMIC DNA]</scope>
    <source>
        <strain evidence="3">IPPAS B-1220</strain>
    </source>
</reference>
<comment type="caution">
    <text evidence="3">The sequence shown here is derived from an EMBL/GenBank/DDBJ whole genome shotgun (WGS) entry which is preliminary data.</text>
</comment>
<keyword evidence="1" id="KW-0175">Coiled coil</keyword>
<feature type="region of interest" description="Disordered" evidence="2">
    <location>
        <begin position="142"/>
        <end position="167"/>
    </location>
</feature>
<organism evidence="3">
    <name type="scientific">Desertifilum tharense IPPAS B-1220</name>
    <dbReference type="NCBI Taxonomy" id="1781255"/>
    <lineage>
        <taxon>Bacteria</taxon>
        <taxon>Bacillati</taxon>
        <taxon>Cyanobacteriota</taxon>
        <taxon>Cyanophyceae</taxon>
        <taxon>Desertifilales</taxon>
        <taxon>Desertifilaceae</taxon>
        <taxon>Desertifilum</taxon>
    </lineage>
</organism>
<dbReference type="InterPro" id="IPR030816">
    <property type="entry name" value="CHP04376"/>
</dbReference>
<evidence type="ECO:0000313" key="3">
    <source>
        <dbReference type="EMBL" id="OEJ74062.1"/>
    </source>
</evidence>
<dbReference type="STRING" id="1781255.BH720_16530"/>
<dbReference type="RefSeq" id="WP_069968357.1">
    <property type="nucleotide sequence ID" value="NZ_CM124774.1"/>
</dbReference>
<sequence>MGIFEDVSRFFETRLDEFLRNNPQLELSILEEQLQQQEDGTLRLISEEQLREKQLQDDILATAQEIQRWHARIEKAKAANRWDLVEPAQAREASLLRQGNQLWGKMQGCKERITKAQELVRQIQQRRQEVKAKATEFQAAKAQTKAKQNWEAPPGWNQSFAASRDAADPLEERFNRWETESELDEMKRNLGR</sequence>
<dbReference type="EMBL" id="MJGC01000074">
    <property type="protein sequence ID" value="OEJ74062.1"/>
    <property type="molecule type" value="Genomic_DNA"/>
</dbReference>